<protein>
    <submittedName>
        <fullName evidence="2">Uncharacterized protein</fullName>
    </submittedName>
</protein>
<evidence type="ECO:0000313" key="3">
    <source>
        <dbReference type="Proteomes" id="UP000035904"/>
    </source>
</evidence>
<dbReference type="RefSeq" id="WP_047956626.1">
    <property type="nucleotide sequence ID" value="NZ_LDPG01000007.1"/>
</dbReference>
<evidence type="ECO:0000313" key="2">
    <source>
        <dbReference type="EMBL" id="KLV18285.1"/>
    </source>
</evidence>
<comment type="caution">
    <text evidence="2">The sequence shown here is derived from an EMBL/GenBank/DDBJ whole genome shotgun (WGS) entry which is preliminary data.</text>
</comment>
<dbReference type="EMBL" id="LDPG01000007">
    <property type="protein sequence ID" value="KLV18285.1"/>
    <property type="molecule type" value="Genomic_DNA"/>
</dbReference>
<dbReference type="AlphaFoldDB" id="A0A0J1KNM7"/>
<proteinExistence type="predicted"/>
<gene>
    <name evidence="2" type="ORF">ABW01_12950</name>
</gene>
<accession>A0A0J1KNM7</accession>
<keyword evidence="1" id="KW-0472">Membrane</keyword>
<feature type="transmembrane region" description="Helical" evidence="1">
    <location>
        <begin position="7"/>
        <end position="31"/>
    </location>
</feature>
<organism evidence="2 3">
    <name type="scientific">Bacillus anthracis</name>
    <name type="common">anthrax bacterium</name>
    <dbReference type="NCBI Taxonomy" id="1392"/>
    <lineage>
        <taxon>Bacteria</taxon>
        <taxon>Bacillati</taxon>
        <taxon>Bacillota</taxon>
        <taxon>Bacilli</taxon>
        <taxon>Bacillales</taxon>
        <taxon>Bacillaceae</taxon>
        <taxon>Bacillus</taxon>
        <taxon>Bacillus cereus group</taxon>
    </lineage>
</organism>
<dbReference type="Proteomes" id="UP000035904">
    <property type="component" value="Unassembled WGS sequence"/>
</dbReference>
<dbReference type="PATRIC" id="fig|1392.242.peg.5610"/>
<reference evidence="2 3" key="1">
    <citation type="submission" date="2015-05" db="EMBL/GenBank/DDBJ databases">
        <title>Whole genome sequence and identification of bacterial endophytes from Costus igneus.</title>
        <authorList>
            <person name="Lee Y.P."/>
            <person name="Gan H.M."/>
            <person name="Eng W."/>
            <person name="Wheatley M.S."/>
            <person name="Caraballo A."/>
            <person name="Polter S."/>
            <person name="Savka M.A."/>
            <person name="Hudson A.O."/>
        </authorList>
    </citation>
    <scope>NUCLEOTIDE SEQUENCE [LARGE SCALE GENOMIC DNA]</scope>
    <source>
        <strain evidence="2 3">RIT375</strain>
    </source>
</reference>
<sequence length="68" mass="7526">MDVIMLNILFFLLYALLFIIFIGIIHFIFTILEVTKGVEGPGYGVLTGILAGISSSLIMMLIIHNMPI</sequence>
<name>A0A0J1KNM7_BACAN</name>
<evidence type="ECO:0000256" key="1">
    <source>
        <dbReference type="SAM" id="Phobius"/>
    </source>
</evidence>
<keyword evidence="1" id="KW-0812">Transmembrane</keyword>
<keyword evidence="1" id="KW-1133">Transmembrane helix</keyword>
<feature type="transmembrane region" description="Helical" evidence="1">
    <location>
        <begin position="43"/>
        <end position="63"/>
    </location>
</feature>